<evidence type="ECO:0000313" key="1">
    <source>
        <dbReference type="EMBL" id="OUL65491.1"/>
    </source>
</evidence>
<dbReference type="Proteomes" id="UP000195072">
    <property type="component" value="Unassembled WGS sequence"/>
</dbReference>
<gene>
    <name evidence="1" type="ORF">HK16_15960</name>
</gene>
<evidence type="ECO:0000313" key="2">
    <source>
        <dbReference type="Proteomes" id="UP000195072"/>
    </source>
</evidence>
<sequence>MSWWVKAFQASFGFIPFERSMETPWYLWLSQWPENEMMIAAWGTNAKLTHYHSFQSEEIIHDTSA</sequence>
<reference evidence="1 2" key="1">
    <citation type="submission" date="2014-06" db="EMBL/GenBank/DDBJ databases">
        <authorList>
            <person name="Ju J."/>
            <person name="Zhang J."/>
        </authorList>
    </citation>
    <scope>NUCLEOTIDE SEQUENCE [LARGE SCALE GENOMIC DNA]</scope>
    <source>
        <strain evidence="1">DmL_050</strain>
    </source>
</reference>
<dbReference type="AlphaFoldDB" id="A0A252EG76"/>
<proteinExistence type="predicted"/>
<name>A0A252EG76_9PROT</name>
<comment type="caution">
    <text evidence="1">The sequence shown here is derived from an EMBL/GenBank/DDBJ whole genome shotgun (WGS) entry which is preliminary data.</text>
</comment>
<protein>
    <submittedName>
        <fullName evidence="1">Uncharacterized protein</fullName>
    </submittedName>
</protein>
<dbReference type="EMBL" id="JOOZ01000060">
    <property type="protein sequence ID" value="OUL65491.1"/>
    <property type="molecule type" value="Genomic_DNA"/>
</dbReference>
<organism evidence="1 2">
    <name type="scientific">Acetobacter senegalensis</name>
    <dbReference type="NCBI Taxonomy" id="446692"/>
    <lineage>
        <taxon>Bacteria</taxon>
        <taxon>Pseudomonadati</taxon>
        <taxon>Pseudomonadota</taxon>
        <taxon>Alphaproteobacteria</taxon>
        <taxon>Acetobacterales</taxon>
        <taxon>Acetobacteraceae</taxon>
        <taxon>Acetobacter</taxon>
    </lineage>
</organism>
<accession>A0A252EG76</accession>